<keyword evidence="1" id="KW-0472">Membrane</keyword>
<organism evidence="2 3">
    <name type="scientific">Thalassotalea insulae</name>
    <dbReference type="NCBI Taxonomy" id="2056778"/>
    <lineage>
        <taxon>Bacteria</taxon>
        <taxon>Pseudomonadati</taxon>
        <taxon>Pseudomonadota</taxon>
        <taxon>Gammaproteobacteria</taxon>
        <taxon>Alteromonadales</taxon>
        <taxon>Colwelliaceae</taxon>
        <taxon>Thalassotalea</taxon>
    </lineage>
</organism>
<comment type="caution">
    <text evidence="2">The sequence shown here is derived from an EMBL/GenBank/DDBJ whole genome shotgun (WGS) entry which is preliminary data.</text>
</comment>
<keyword evidence="3" id="KW-1185">Reference proteome</keyword>
<keyword evidence="1" id="KW-1133">Transmembrane helix</keyword>
<dbReference type="Proteomes" id="UP001157186">
    <property type="component" value="Unassembled WGS sequence"/>
</dbReference>
<evidence type="ECO:0000256" key="1">
    <source>
        <dbReference type="SAM" id="Phobius"/>
    </source>
</evidence>
<evidence type="ECO:0000313" key="2">
    <source>
        <dbReference type="EMBL" id="GLX77583.1"/>
    </source>
</evidence>
<reference evidence="2 3" key="1">
    <citation type="submission" date="2023-03" db="EMBL/GenBank/DDBJ databases">
        <title>Draft genome sequence of Thalassotalea insulae KCTC 62186T.</title>
        <authorList>
            <person name="Sawabe T."/>
        </authorList>
    </citation>
    <scope>NUCLEOTIDE SEQUENCE [LARGE SCALE GENOMIC DNA]</scope>
    <source>
        <strain evidence="2 3">KCTC 62186</strain>
    </source>
</reference>
<proteinExistence type="predicted"/>
<name>A0ABQ6GNM5_9GAMM</name>
<dbReference type="EMBL" id="BSST01000001">
    <property type="protein sequence ID" value="GLX77583.1"/>
    <property type="molecule type" value="Genomic_DNA"/>
</dbReference>
<protein>
    <submittedName>
        <fullName evidence="2">Uncharacterized protein</fullName>
    </submittedName>
</protein>
<keyword evidence="1" id="KW-0812">Transmembrane</keyword>
<accession>A0ABQ6GNM5</accession>
<feature type="transmembrane region" description="Helical" evidence="1">
    <location>
        <begin position="7"/>
        <end position="29"/>
    </location>
</feature>
<evidence type="ECO:0000313" key="3">
    <source>
        <dbReference type="Proteomes" id="UP001157186"/>
    </source>
</evidence>
<sequence length="171" mass="19304">MIKSKEQVYFLVAGVFLGIISTIVNFTMLRVEEVKEDSNLLANDNNLLISQYLVSHSDIKMDKLLALFGLNKAPKKQLPEDGGLLLSENITVRIVAQAKIKNELHTILEAVSPKEVKYFTVKVGTVIEGMTIKNISSKQLVVEHKNEQYIVKIFHPKELNLNKIESNNDIQ</sequence>
<gene>
    <name evidence="2" type="ORF">tinsulaeT_09230</name>
</gene>
<dbReference type="RefSeq" id="WP_284243453.1">
    <property type="nucleotide sequence ID" value="NZ_BSST01000001.1"/>
</dbReference>